<feature type="domain" description="Peptidase C1A papain C-terminal" evidence="2">
    <location>
        <begin position="39"/>
        <end position="266"/>
    </location>
</feature>
<dbReference type="EMBL" id="SJSK01000001">
    <property type="protein sequence ID" value="TCC93425.1"/>
    <property type="molecule type" value="Genomic_DNA"/>
</dbReference>
<name>A0A4R0N179_9SPHI</name>
<dbReference type="InterPro" id="IPR013128">
    <property type="entry name" value="Peptidase_C1A"/>
</dbReference>
<gene>
    <name evidence="3" type="ORF">EZ428_01240</name>
</gene>
<comment type="caution">
    <text evidence="3">The sequence shown here is derived from an EMBL/GenBank/DDBJ whole genome shotgun (WGS) entry which is preliminary data.</text>
</comment>
<dbReference type="Pfam" id="PF00112">
    <property type="entry name" value="Peptidase_C1"/>
    <property type="match status" value="1"/>
</dbReference>
<proteinExistence type="inferred from homology"/>
<evidence type="ECO:0000313" key="4">
    <source>
        <dbReference type="Proteomes" id="UP000292884"/>
    </source>
</evidence>
<sequence length="267" mass="30224">MRERTIKRILNCIPSKETKNDWNFKDAIAAKFAKPITAIPASVDLRENWWKINDQGQTGSCVGWATADALLRWHFVKKKQLGDKNLLSVRFIWMSAKETDEFNERPSTFIEVSGTSLKAALDIARKYGCVTDQILPFDSNKSFMGDENEFYALASRFRIRNYFNLGQNNVDKIRVWKEWIAAGNGPILVRLDVDDTWQNAGVTNGNLDIYLEDTQQGGHAVAIVGYTVDRLIIRNSWGATSWGDNGYAYASIPYAQMAFTEAYGITV</sequence>
<organism evidence="3 4">
    <name type="scientific">Pedobacter frigiditerrae</name>
    <dbReference type="NCBI Taxonomy" id="2530452"/>
    <lineage>
        <taxon>Bacteria</taxon>
        <taxon>Pseudomonadati</taxon>
        <taxon>Bacteroidota</taxon>
        <taxon>Sphingobacteriia</taxon>
        <taxon>Sphingobacteriales</taxon>
        <taxon>Sphingobacteriaceae</taxon>
        <taxon>Pedobacter</taxon>
    </lineage>
</organism>
<evidence type="ECO:0000313" key="3">
    <source>
        <dbReference type="EMBL" id="TCC93425.1"/>
    </source>
</evidence>
<evidence type="ECO:0000256" key="1">
    <source>
        <dbReference type="ARBA" id="ARBA00008455"/>
    </source>
</evidence>
<accession>A0A4R0N179</accession>
<dbReference type="SUPFAM" id="SSF54001">
    <property type="entry name" value="Cysteine proteinases"/>
    <property type="match status" value="1"/>
</dbReference>
<keyword evidence="4" id="KW-1185">Reference proteome</keyword>
<dbReference type="InterPro" id="IPR000668">
    <property type="entry name" value="Peptidase_C1A_C"/>
</dbReference>
<dbReference type="PANTHER" id="PTHR12411">
    <property type="entry name" value="CYSTEINE PROTEASE FAMILY C1-RELATED"/>
    <property type="match status" value="1"/>
</dbReference>
<dbReference type="OrthoDB" id="3648721at2"/>
<dbReference type="RefSeq" id="WP_131551293.1">
    <property type="nucleotide sequence ID" value="NZ_SJSK01000001.1"/>
</dbReference>
<dbReference type="InterPro" id="IPR038765">
    <property type="entry name" value="Papain-like_cys_pep_sf"/>
</dbReference>
<dbReference type="GO" id="GO:0006508">
    <property type="term" value="P:proteolysis"/>
    <property type="evidence" value="ECO:0007669"/>
    <property type="project" value="InterPro"/>
</dbReference>
<dbReference type="Gene3D" id="3.90.70.10">
    <property type="entry name" value="Cysteine proteinases"/>
    <property type="match status" value="1"/>
</dbReference>
<comment type="similarity">
    <text evidence="1">Belongs to the peptidase C1 family.</text>
</comment>
<evidence type="ECO:0000259" key="2">
    <source>
        <dbReference type="SMART" id="SM00645"/>
    </source>
</evidence>
<dbReference type="Proteomes" id="UP000292884">
    <property type="component" value="Unassembled WGS sequence"/>
</dbReference>
<protein>
    <recommendedName>
        <fullName evidence="2">Peptidase C1A papain C-terminal domain-containing protein</fullName>
    </recommendedName>
</protein>
<dbReference type="CDD" id="cd02619">
    <property type="entry name" value="Peptidase_C1"/>
    <property type="match status" value="1"/>
</dbReference>
<dbReference type="GO" id="GO:0008234">
    <property type="term" value="F:cysteine-type peptidase activity"/>
    <property type="evidence" value="ECO:0007669"/>
    <property type="project" value="InterPro"/>
</dbReference>
<reference evidence="3 4" key="1">
    <citation type="submission" date="2019-02" db="EMBL/GenBank/DDBJ databases">
        <title>Pedobacter sp. RP-1-13 sp. nov., isolated from Arctic soil.</title>
        <authorList>
            <person name="Dahal R.H."/>
        </authorList>
    </citation>
    <scope>NUCLEOTIDE SEQUENCE [LARGE SCALE GENOMIC DNA]</scope>
    <source>
        <strain evidence="3 4">RP-1-13</strain>
    </source>
</reference>
<dbReference type="AlphaFoldDB" id="A0A4R0N179"/>
<dbReference type="SMART" id="SM00645">
    <property type="entry name" value="Pept_C1"/>
    <property type="match status" value="1"/>
</dbReference>